<accession>A0ABV4GDD2</accession>
<comment type="caution">
    <text evidence="6">The sequence shown here is derived from an EMBL/GenBank/DDBJ whole genome shotgun (WGS) entry which is preliminary data.</text>
</comment>
<dbReference type="Gene3D" id="1.10.10.60">
    <property type="entry name" value="Homeodomain-like"/>
    <property type="match status" value="1"/>
</dbReference>
<keyword evidence="1" id="KW-0805">Transcription regulation</keyword>
<protein>
    <submittedName>
        <fullName evidence="6">AraC-like DNA-binding protein/quercetin dioxygenase-like cupin family protein</fullName>
    </submittedName>
</protein>
<sequence length="293" mass="32745">MTVFKRPILETPSLETPILREVRSNHRSPAGVHLVARDYPKGMRIDLHMHREAQLIYAAKGTMQVTTPGGRWLVPPDRAVWVPAGLEHAIDLLADIEMRTLYFDLSWLKREQRYDGLTREFVVRVSPLLNQAILALFDGRNTEERTEVLVRLVMLELHQAEDSATFVPLPREARCRRAAMIVLDDPTGLHDIDTLARAVGTSARTLSRLFSSETQLSFKSWCQRARIAAAIERISTDANVSVKQLATQLGYASVPAFSAAFRQVTGRTPTEFATHAVSSPGLTGRPSTPRRLG</sequence>
<organism evidence="6 7">
    <name type="scientific">Bradyrhizobium yuanmingense</name>
    <dbReference type="NCBI Taxonomy" id="108015"/>
    <lineage>
        <taxon>Bacteria</taxon>
        <taxon>Pseudomonadati</taxon>
        <taxon>Pseudomonadota</taxon>
        <taxon>Alphaproteobacteria</taxon>
        <taxon>Hyphomicrobiales</taxon>
        <taxon>Nitrobacteraceae</taxon>
        <taxon>Bradyrhizobium</taxon>
    </lineage>
</organism>
<dbReference type="InterPro" id="IPR011051">
    <property type="entry name" value="RmlC_Cupin_sf"/>
</dbReference>
<name>A0ABV4GDD2_9BRAD</name>
<dbReference type="SUPFAM" id="SSF46689">
    <property type="entry name" value="Homeodomain-like"/>
    <property type="match status" value="1"/>
</dbReference>
<evidence type="ECO:0000259" key="5">
    <source>
        <dbReference type="PROSITE" id="PS01124"/>
    </source>
</evidence>
<dbReference type="Pfam" id="PF12833">
    <property type="entry name" value="HTH_18"/>
    <property type="match status" value="1"/>
</dbReference>
<dbReference type="InterPro" id="IPR018062">
    <property type="entry name" value="HTH_AraC-typ_CS"/>
</dbReference>
<keyword evidence="3" id="KW-0804">Transcription</keyword>
<dbReference type="PROSITE" id="PS01124">
    <property type="entry name" value="HTH_ARAC_FAMILY_2"/>
    <property type="match status" value="1"/>
</dbReference>
<dbReference type="InterPro" id="IPR014710">
    <property type="entry name" value="RmlC-like_jellyroll"/>
</dbReference>
<evidence type="ECO:0000256" key="3">
    <source>
        <dbReference type="ARBA" id="ARBA00023163"/>
    </source>
</evidence>
<dbReference type="Pfam" id="PF02311">
    <property type="entry name" value="AraC_binding"/>
    <property type="match status" value="1"/>
</dbReference>
<evidence type="ECO:0000256" key="1">
    <source>
        <dbReference type="ARBA" id="ARBA00023015"/>
    </source>
</evidence>
<feature type="region of interest" description="Disordered" evidence="4">
    <location>
        <begin position="272"/>
        <end position="293"/>
    </location>
</feature>
<reference evidence="6 7" key="1">
    <citation type="submission" date="2024-07" db="EMBL/GenBank/DDBJ databases">
        <title>Genomic Encyclopedia of Type Strains, Phase V (KMG-V): Genome sequencing to study the core and pangenomes of soil and plant-associated prokaryotes.</title>
        <authorList>
            <person name="Whitman W."/>
        </authorList>
    </citation>
    <scope>NUCLEOTIDE SEQUENCE [LARGE SCALE GENOMIC DNA]</scope>
    <source>
        <strain evidence="6 7">USDA 222</strain>
    </source>
</reference>
<keyword evidence="7" id="KW-1185">Reference proteome</keyword>
<dbReference type="Proteomes" id="UP001565474">
    <property type="component" value="Unassembled WGS sequence"/>
</dbReference>
<gene>
    <name evidence="6" type="ORF">ABH992_001471</name>
</gene>
<dbReference type="SUPFAM" id="SSF51182">
    <property type="entry name" value="RmlC-like cupins"/>
    <property type="match status" value="1"/>
</dbReference>
<feature type="domain" description="HTH araC/xylS-type" evidence="5">
    <location>
        <begin position="176"/>
        <end position="275"/>
    </location>
</feature>
<evidence type="ECO:0000313" key="6">
    <source>
        <dbReference type="EMBL" id="MEY9469072.1"/>
    </source>
</evidence>
<dbReference type="PANTHER" id="PTHR11019:SF199">
    <property type="entry name" value="HTH-TYPE TRANSCRIPTIONAL REGULATOR NIMR"/>
    <property type="match status" value="1"/>
</dbReference>
<dbReference type="PROSITE" id="PS00041">
    <property type="entry name" value="HTH_ARAC_FAMILY_1"/>
    <property type="match status" value="1"/>
</dbReference>
<keyword evidence="2" id="KW-0238">DNA-binding</keyword>
<proteinExistence type="predicted"/>
<evidence type="ECO:0000313" key="7">
    <source>
        <dbReference type="Proteomes" id="UP001565474"/>
    </source>
</evidence>
<evidence type="ECO:0000256" key="2">
    <source>
        <dbReference type="ARBA" id="ARBA00023125"/>
    </source>
</evidence>
<dbReference type="CDD" id="cd06124">
    <property type="entry name" value="cupin_NimR-like_N"/>
    <property type="match status" value="1"/>
</dbReference>
<dbReference type="InterPro" id="IPR003313">
    <property type="entry name" value="AraC-bd"/>
</dbReference>
<dbReference type="InterPro" id="IPR018060">
    <property type="entry name" value="HTH_AraC"/>
</dbReference>
<evidence type="ECO:0000256" key="4">
    <source>
        <dbReference type="SAM" id="MobiDB-lite"/>
    </source>
</evidence>
<dbReference type="Gene3D" id="2.60.120.10">
    <property type="entry name" value="Jelly Rolls"/>
    <property type="match status" value="1"/>
</dbReference>
<dbReference type="SMART" id="SM00342">
    <property type="entry name" value="HTH_ARAC"/>
    <property type="match status" value="1"/>
</dbReference>
<dbReference type="PANTHER" id="PTHR11019">
    <property type="entry name" value="HTH-TYPE TRANSCRIPTIONAL REGULATOR NIMR"/>
    <property type="match status" value="1"/>
</dbReference>
<dbReference type="InterPro" id="IPR009057">
    <property type="entry name" value="Homeodomain-like_sf"/>
</dbReference>
<dbReference type="EMBL" id="JBGBZN010000002">
    <property type="protein sequence ID" value="MEY9469072.1"/>
    <property type="molecule type" value="Genomic_DNA"/>
</dbReference>